<protein>
    <submittedName>
        <fullName evidence="4">Putative DNA-binding transcriptional regulator YafY</fullName>
    </submittedName>
</protein>
<evidence type="ECO:0000313" key="4">
    <source>
        <dbReference type="EMBL" id="PRY18166.1"/>
    </source>
</evidence>
<dbReference type="OrthoDB" id="8555652at2"/>
<evidence type="ECO:0000313" key="5">
    <source>
        <dbReference type="Proteomes" id="UP000238083"/>
    </source>
</evidence>
<reference evidence="4 5" key="1">
    <citation type="submission" date="2018-03" db="EMBL/GenBank/DDBJ databases">
        <title>Genomic Encyclopedia of Archaeal and Bacterial Type Strains, Phase II (KMG-II): from individual species to whole genera.</title>
        <authorList>
            <person name="Goeker M."/>
        </authorList>
    </citation>
    <scope>NUCLEOTIDE SEQUENCE [LARGE SCALE GENOMIC DNA]</scope>
    <source>
        <strain evidence="4 5">DSM 19711</strain>
    </source>
</reference>
<dbReference type="GO" id="GO:0003700">
    <property type="term" value="F:DNA-binding transcription factor activity"/>
    <property type="evidence" value="ECO:0007669"/>
    <property type="project" value="InterPro"/>
</dbReference>
<dbReference type="InterPro" id="IPR028349">
    <property type="entry name" value="PafC-like"/>
</dbReference>
<dbReference type="InterPro" id="IPR036390">
    <property type="entry name" value="WH_DNA-bd_sf"/>
</dbReference>
<dbReference type="InterPro" id="IPR026881">
    <property type="entry name" value="WYL_dom"/>
</dbReference>
<comment type="caution">
    <text evidence="4">The sequence shown here is derived from an EMBL/GenBank/DDBJ whole genome shotgun (WGS) entry which is preliminary data.</text>
</comment>
<evidence type="ECO:0000259" key="3">
    <source>
        <dbReference type="PROSITE" id="PS51000"/>
    </source>
</evidence>
<feature type="domain" description="HTH deoR-type" evidence="3">
    <location>
        <begin position="6"/>
        <end position="61"/>
    </location>
</feature>
<sequence>MSAEGTTERVLRLLGLLQHRPRWTAADLAAELGVTDRCVRRDVARLRTLGYPVHAVPGAGGGYQLGAGTRLPPLLLDEEETVATAVALRLAAGAGIAGAGDAALRALTKLDQVMPPALRHRVRAVHDATDTLHAPGRTTEVDPELLATLARACRDTVRVRFTHSRTPDGPRTERTVEPLRLVTTGQRWYLVAYDLDRADWRTFRLDRVQDTDVTTWRFHPRDHPDPVTLVQDALTVTPYRLSARIRVHAPVEQVRDLVPETVGRVEPDGPEHCLLLVAADDPAWIVAHTARLGLPAEFLEPAELRAAAARTLAHLTVTDQHP</sequence>
<keyword evidence="4" id="KW-0238">DNA-binding</keyword>
<dbReference type="SUPFAM" id="SSF46785">
    <property type="entry name" value="Winged helix' DNA-binding domain"/>
    <property type="match status" value="1"/>
</dbReference>
<dbReference type="PROSITE" id="PS51000">
    <property type="entry name" value="HTH_DEOR_2"/>
    <property type="match status" value="1"/>
</dbReference>
<dbReference type="InterPro" id="IPR013196">
    <property type="entry name" value="HTH_11"/>
</dbReference>
<dbReference type="AlphaFoldDB" id="A0A2T0RAH3"/>
<dbReference type="Proteomes" id="UP000238083">
    <property type="component" value="Unassembled WGS sequence"/>
</dbReference>
<proteinExistence type="predicted"/>
<dbReference type="Gene3D" id="1.10.10.10">
    <property type="entry name" value="Winged helix-like DNA-binding domain superfamily/Winged helix DNA-binding domain"/>
    <property type="match status" value="1"/>
</dbReference>
<dbReference type="EMBL" id="PVZF01000001">
    <property type="protein sequence ID" value="PRY18166.1"/>
    <property type="molecule type" value="Genomic_DNA"/>
</dbReference>
<keyword evidence="2" id="KW-0804">Transcription</keyword>
<evidence type="ECO:0000256" key="2">
    <source>
        <dbReference type="ARBA" id="ARBA00023163"/>
    </source>
</evidence>
<dbReference type="PANTHER" id="PTHR34580">
    <property type="match status" value="1"/>
</dbReference>
<dbReference type="Pfam" id="PF13280">
    <property type="entry name" value="WYL"/>
    <property type="match status" value="1"/>
</dbReference>
<dbReference type="RefSeq" id="WP_106206440.1">
    <property type="nucleotide sequence ID" value="NZ_PVZF01000001.1"/>
</dbReference>
<keyword evidence="1" id="KW-0805">Transcription regulation</keyword>
<organism evidence="4 5">
    <name type="scientific">Kineococcus rhizosphaerae</name>
    <dbReference type="NCBI Taxonomy" id="559628"/>
    <lineage>
        <taxon>Bacteria</taxon>
        <taxon>Bacillati</taxon>
        <taxon>Actinomycetota</taxon>
        <taxon>Actinomycetes</taxon>
        <taxon>Kineosporiales</taxon>
        <taxon>Kineosporiaceae</taxon>
        <taxon>Kineococcus</taxon>
    </lineage>
</organism>
<dbReference type="GO" id="GO:0003677">
    <property type="term" value="F:DNA binding"/>
    <property type="evidence" value="ECO:0007669"/>
    <property type="project" value="UniProtKB-KW"/>
</dbReference>
<dbReference type="PANTHER" id="PTHR34580:SF3">
    <property type="entry name" value="PROTEIN PAFB"/>
    <property type="match status" value="1"/>
</dbReference>
<dbReference type="Pfam" id="PF25583">
    <property type="entry name" value="WCX"/>
    <property type="match status" value="1"/>
</dbReference>
<evidence type="ECO:0000256" key="1">
    <source>
        <dbReference type="ARBA" id="ARBA00023015"/>
    </source>
</evidence>
<gene>
    <name evidence="4" type="ORF">CLV37_101410</name>
</gene>
<dbReference type="Pfam" id="PF08279">
    <property type="entry name" value="HTH_11"/>
    <property type="match status" value="1"/>
</dbReference>
<name>A0A2T0RAH3_9ACTN</name>
<dbReference type="InterPro" id="IPR001034">
    <property type="entry name" value="DeoR_HTH"/>
</dbReference>
<accession>A0A2T0RAH3</accession>
<keyword evidence="5" id="KW-1185">Reference proteome</keyword>
<dbReference type="PROSITE" id="PS52050">
    <property type="entry name" value="WYL"/>
    <property type="match status" value="1"/>
</dbReference>
<dbReference type="InterPro" id="IPR057727">
    <property type="entry name" value="WCX_dom"/>
</dbReference>
<dbReference type="InterPro" id="IPR051534">
    <property type="entry name" value="CBASS_pafABC_assoc_protein"/>
</dbReference>
<dbReference type="InterPro" id="IPR036388">
    <property type="entry name" value="WH-like_DNA-bd_sf"/>
</dbReference>
<dbReference type="PIRSF" id="PIRSF016838">
    <property type="entry name" value="PafC"/>
    <property type="match status" value="1"/>
</dbReference>